<evidence type="ECO:0000256" key="4">
    <source>
        <dbReference type="SAM" id="SignalP"/>
    </source>
</evidence>
<feature type="signal peptide" evidence="4">
    <location>
        <begin position="1"/>
        <end position="24"/>
    </location>
</feature>
<name>A0A227KET6_9BURK</name>
<evidence type="ECO:0000256" key="3">
    <source>
        <dbReference type="ARBA" id="ARBA00022801"/>
    </source>
</evidence>
<dbReference type="PROSITE" id="PS51257">
    <property type="entry name" value="PROKAR_LIPOPROTEIN"/>
    <property type="match status" value="1"/>
</dbReference>
<reference evidence="6" key="1">
    <citation type="submission" date="2017-05" db="EMBL/GenBank/DDBJ databases">
        <title>Improved OligoMM genomes.</title>
        <authorList>
            <person name="Garzetti D."/>
        </authorList>
    </citation>
    <scope>NUCLEOTIDE SEQUENCE [LARGE SCALE GENOMIC DNA]</scope>
    <source>
        <strain evidence="6">YL45</strain>
    </source>
</reference>
<dbReference type="Gene3D" id="2.40.10.10">
    <property type="entry name" value="Trypsin-like serine proteases"/>
    <property type="match status" value="2"/>
</dbReference>
<dbReference type="InterPro" id="IPR043504">
    <property type="entry name" value="Peptidase_S1_PA_chymotrypsin"/>
</dbReference>
<dbReference type="InterPro" id="IPR009003">
    <property type="entry name" value="Peptidase_S1_PA"/>
</dbReference>
<dbReference type="PRINTS" id="PR00834">
    <property type="entry name" value="PROTEASES2C"/>
</dbReference>
<dbReference type="EMBL" id="NHMP01000006">
    <property type="protein sequence ID" value="OXE45984.1"/>
    <property type="molecule type" value="Genomic_DNA"/>
</dbReference>
<sequence length="409" mass="44406">MKMFFRFFLLFSVLAMTGCAWHGAMDKNFYAPASDKPAFNAVIGVMPNPINPPQSVNYNGGKIDIDLENIGYAVTASLDTVFKKAKLIDSYSQCPECQGFVLYQAGFTVREGQAKKARMTSGMDLEFLNKDRQYLTTIKVNDEGEVGSSSGIFSGFLSQEQDGKEVLAAIQNSTTKMLKEGEGRIRQNQVIADYFSPQVTSVAQPSAEAASSDQPKAEKGVNFQNYLNATVVIRSGRGFGSGFFIHPTLVVSNYHVVGNSSRVQVKLRNGKVFTGNVVSLDSQNDLALIQVPYQSKSFLDFDVQPTIGGEVFTVGAPQGFEWTISRGIVSGLRNLDGIKVVQTDASISPGNSGGPLISLKTGKVLGVNTMVWAEARSQNINFAVSSAVVQNFLIETFKRYGLSPSELNQ</sequence>
<comment type="caution">
    <text evidence="5">The sequence shown here is derived from an EMBL/GenBank/DDBJ whole genome shotgun (WGS) entry which is preliminary data.</text>
</comment>
<dbReference type="Proteomes" id="UP000214610">
    <property type="component" value="Unassembled WGS sequence"/>
</dbReference>
<evidence type="ECO:0008006" key="7">
    <source>
        <dbReference type="Google" id="ProtNLM"/>
    </source>
</evidence>
<dbReference type="RefSeq" id="WP_084081515.1">
    <property type="nucleotide sequence ID" value="NZ_CAOJMX010000004.1"/>
</dbReference>
<protein>
    <recommendedName>
        <fullName evidence="7">Serine protease</fullName>
    </recommendedName>
</protein>
<dbReference type="GO" id="GO:0006508">
    <property type="term" value="P:proteolysis"/>
    <property type="evidence" value="ECO:0007669"/>
    <property type="project" value="UniProtKB-KW"/>
</dbReference>
<dbReference type="SUPFAM" id="SSF50494">
    <property type="entry name" value="Trypsin-like serine proteases"/>
    <property type="match status" value="1"/>
</dbReference>
<organism evidence="5 6">
    <name type="scientific">Turicimonas muris</name>
    <dbReference type="NCBI Taxonomy" id="1796652"/>
    <lineage>
        <taxon>Bacteria</taxon>
        <taxon>Pseudomonadati</taxon>
        <taxon>Pseudomonadota</taxon>
        <taxon>Betaproteobacteria</taxon>
        <taxon>Burkholderiales</taxon>
        <taxon>Sutterellaceae</taxon>
        <taxon>Turicimonas</taxon>
    </lineage>
</organism>
<comment type="similarity">
    <text evidence="1">Belongs to the peptidase S1C family.</text>
</comment>
<accession>A0A227KET6</accession>
<keyword evidence="3" id="KW-0378">Hydrolase</keyword>
<evidence type="ECO:0000256" key="1">
    <source>
        <dbReference type="ARBA" id="ARBA00010541"/>
    </source>
</evidence>
<evidence type="ECO:0000256" key="2">
    <source>
        <dbReference type="ARBA" id="ARBA00022670"/>
    </source>
</evidence>
<proteinExistence type="inferred from homology"/>
<gene>
    <name evidence="5" type="ORF">ADH67_09680</name>
</gene>
<evidence type="ECO:0000313" key="5">
    <source>
        <dbReference type="EMBL" id="OXE45984.1"/>
    </source>
</evidence>
<dbReference type="InterPro" id="IPR001940">
    <property type="entry name" value="Peptidase_S1C"/>
</dbReference>
<dbReference type="PANTHER" id="PTHR43343:SF3">
    <property type="entry name" value="PROTEASE DO-LIKE 8, CHLOROPLASTIC"/>
    <property type="match status" value="1"/>
</dbReference>
<dbReference type="GO" id="GO:0004252">
    <property type="term" value="F:serine-type endopeptidase activity"/>
    <property type="evidence" value="ECO:0007669"/>
    <property type="project" value="InterPro"/>
</dbReference>
<dbReference type="Pfam" id="PF13365">
    <property type="entry name" value="Trypsin_2"/>
    <property type="match status" value="1"/>
</dbReference>
<keyword evidence="6" id="KW-1185">Reference proteome</keyword>
<evidence type="ECO:0000313" key="6">
    <source>
        <dbReference type="Proteomes" id="UP000214610"/>
    </source>
</evidence>
<feature type="chain" id="PRO_5012398325" description="Serine protease" evidence="4">
    <location>
        <begin position="25"/>
        <end position="409"/>
    </location>
</feature>
<dbReference type="InterPro" id="IPR051201">
    <property type="entry name" value="Chloro_Bact_Ser_Proteases"/>
</dbReference>
<keyword evidence="2" id="KW-0645">Protease</keyword>
<keyword evidence="4" id="KW-0732">Signal</keyword>
<dbReference type="AlphaFoldDB" id="A0A227KET6"/>
<dbReference type="PANTHER" id="PTHR43343">
    <property type="entry name" value="PEPTIDASE S12"/>
    <property type="match status" value="1"/>
</dbReference>